<accession>C3ZKZ6</accession>
<protein>
    <recommendedName>
        <fullName evidence="16">TIR domain-containing protein</fullName>
    </recommendedName>
</protein>
<proteinExistence type="inferred from homology"/>
<keyword evidence="10" id="KW-0472">Membrane</keyword>
<dbReference type="PANTHER" id="PTHR24365:SF530">
    <property type="entry name" value="MSTPROX-RELATED"/>
    <property type="match status" value="1"/>
</dbReference>
<evidence type="ECO:0000259" key="16">
    <source>
        <dbReference type="PROSITE" id="PS50104"/>
    </source>
</evidence>
<dbReference type="InterPro" id="IPR000157">
    <property type="entry name" value="TIR_dom"/>
</dbReference>
<dbReference type="Pfam" id="PF13855">
    <property type="entry name" value="LRR_8"/>
    <property type="match status" value="2"/>
</dbReference>
<dbReference type="InterPro" id="IPR003591">
    <property type="entry name" value="Leu-rich_rpt_typical-subtyp"/>
</dbReference>
<dbReference type="PROSITE" id="PS51450">
    <property type="entry name" value="LRR"/>
    <property type="match status" value="2"/>
</dbReference>
<dbReference type="PANTHER" id="PTHR24365">
    <property type="entry name" value="TOLL-LIKE RECEPTOR"/>
    <property type="match status" value="1"/>
</dbReference>
<evidence type="ECO:0000256" key="14">
    <source>
        <dbReference type="SAM" id="MobiDB-lite"/>
    </source>
</evidence>
<dbReference type="SMART" id="SM00255">
    <property type="entry name" value="TIR"/>
    <property type="match status" value="1"/>
</dbReference>
<keyword evidence="9" id="KW-1133">Transmembrane helix</keyword>
<evidence type="ECO:0000256" key="2">
    <source>
        <dbReference type="ARBA" id="ARBA00009634"/>
    </source>
</evidence>
<dbReference type="GO" id="GO:0016020">
    <property type="term" value="C:membrane"/>
    <property type="evidence" value="ECO:0007669"/>
    <property type="project" value="UniProtKB-SubCell"/>
</dbReference>
<evidence type="ECO:0000256" key="5">
    <source>
        <dbReference type="ARBA" id="ARBA00022692"/>
    </source>
</evidence>
<feature type="signal peptide" evidence="15">
    <location>
        <begin position="1"/>
        <end position="18"/>
    </location>
</feature>
<dbReference type="FunFam" id="3.80.10.10:FF:002191">
    <property type="entry name" value="Uncharacterized protein"/>
    <property type="match status" value="1"/>
</dbReference>
<feature type="domain" description="TIR" evidence="16">
    <location>
        <begin position="931"/>
        <end position="1043"/>
    </location>
</feature>
<dbReference type="InterPro" id="IPR000483">
    <property type="entry name" value="Cys-rich_flank_reg_C"/>
</dbReference>
<evidence type="ECO:0000256" key="6">
    <source>
        <dbReference type="ARBA" id="ARBA00022729"/>
    </source>
</evidence>
<evidence type="ECO:0000256" key="15">
    <source>
        <dbReference type="SAM" id="SignalP"/>
    </source>
</evidence>
<evidence type="ECO:0000256" key="9">
    <source>
        <dbReference type="ARBA" id="ARBA00022989"/>
    </source>
</evidence>
<dbReference type="InterPro" id="IPR001611">
    <property type="entry name" value="Leu-rich_rpt"/>
</dbReference>
<keyword evidence="13" id="KW-0395">Inflammatory response</keyword>
<keyword evidence="4" id="KW-0433">Leucine-rich repeat</keyword>
<keyword evidence="6 15" id="KW-0732">Signal</keyword>
<evidence type="ECO:0000256" key="12">
    <source>
        <dbReference type="ARBA" id="ARBA00023180"/>
    </source>
</evidence>
<keyword evidence="8" id="KW-0391">Immunity</keyword>
<organism>
    <name type="scientific">Branchiostoma floridae</name>
    <name type="common">Florida lancelet</name>
    <name type="synonym">Amphioxus</name>
    <dbReference type="NCBI Taxonomy" id="7739"/>
    <lineage>
        <taxon>Eukaryota</taxon>
        <taxon>Metazoa</taxon>
        <taxon>Chordata</taxon>
        <taxon>Cephalochordata</taxon>
        <taxon>Leptocardii</taxon>
        <taxon>Amphioxiformes</taxon>
        <taxon>Branchiostomatidae</taxon>
        <taxon>Branchiostoma</taxon>
    </lineage>
</organism>
<dbReference type="PROSITE" id="PS50104">
    <property type="entry name" value="TIR"/>
    <property type="match status" value="1"/>
</dbReference>
<evidence type="ECO:0000256" key="13">
    <source>
        <dbReference type="ARBA" id="ARBA00023198"/>
    </source>
</evidence>
<evidence type="ECO:0000256" key="1">
    <source>
        <dbReference type="ARBA" id="ARBA00004479"/>
    </source>
</evidence>
<evidence type="ECO:0000256" key="8">
    <source>
        <dbReference type="ARBA" id="ARBA00022859"/>
    </source>
</evidence>
<dbReference type="SUPFAM" id="SSF52200">
    <property type="entry name" value="Toll/Interleukin receptor TIR domain"/>
    <property type="match status" value="1"/>
</dbReference>
<dbReference type="Pfam" id="PF13306">
    <property type="entry name" value="LRR_5"/>
    <property type="match status" value="1"/>
</dbReference>
<dbReference type="EMBL" id="GG666640">
    <property type="protein sequence ID" value="EEN46678.1"/>
    <property type="molecule type" value="Genomic_DNA"/>
</dbReference>
<dbReference type="InterPro" id="IPR026906">
    <property type="entry name" value="LRR_5"/>
</dbReference>
<gene>
    <name evidence="17" type="ORF">BRAFLDRAFT_89468</name>
</gene>
<feature type="chain" id="PRO_5002936544" description="TIR domain-containing protein" evidence="15">
    <location>
        <begin position="19"/>
        <end position="1143"/>
    </location>
</feature>
<evidence type="ECO:0000256" key="10">
    <source>
        <dbReference type="ARBA" id="ARBA00023136"/>
    </source>
</evidence>
<dbReference type="InterPro" id="IPR035897">
    <property type="entry name" value="Toll_tir_struct_dom_sf"/>
</dbReference>
<name>C3ZKZ6_BRAFL</name>
<dbReference type="Gene3D" id="3.40.50.10140">
    <property type="entry name" value="Toll/interleukin-1 receptor homology (TIR) domain"/>
    <property type="match status" value="1"/>
</dbReference>
<evidence type="ECO:0000256" key="11">
    <source>
        <dbReference type="ARBA" id="ARBA00023170"/>
    </source>
</evidence>
<dbReference type="AlphaFoldDB" id="C3ZKZ6"/>
<reference evidence="17" key="1">
    <citation type="journal article" date="2008" name="Nature">
        <title>The amphioxus genome and the evolution of the chordate karyotype.</title>
        <authorList>
            <consortium name="US DOE Joint Genome Institute (JGI-PGF)"/>
            <person name="Putnam N.H."/>
            <person name="Butts T."/>
            <person name="Ferrier D.E.K."/>
            <person name="Furlong R.F."/>
            <person name="Hellsten U."/>
            <person name="Kawashima T."/>
            <person name="Robinson-Rechavi M."/>
            <person name="Shoguchi E."/>
            <person name="Terry A."/>
            <person name="Yu J.-K."/>
            <person name="Benito-Gutierrez E.L."/>
            <person name="Dubchak I."/>
            <person name="Garcia-Fernandez J."/>
            <person name="Gibson-Brown J.J."/>
            <person name="Grigoriev I.V."/>
            <person name="Horton A.C."/>
            <person name="de Jong P.J."/>
            <person name="Jurka J."/>
            <person name="Kapitonov V.V."/>
            <person name="Kohara Y."/>
            <person name="Kuroki Y."/>
            <person name="Lindquist E."/>
            <person name="Lucas S."/>
            <person name="Osoegawa K."/>
            <person name="Pennacchio L.A."/>
            <person name="Salamov A.A."/>
            <person name="Satou Y."/>
            <person name="Sauka-Spengler T."/>
            <person name="Schmutz J."/>
            <person name="Shin-I T."/>
            <person name="Toyoda A."/>
            <person name="Bronner-Fraser M."/>
            <person name="Fujiyama A."/>
            <person name="Holland L.Z."/>
            <person name="Holland P.W.H."/>
            <person name="Satoh N."/>
            <person name="Rokhsar D.S."/>
        </authorList>
    </citation>
    <scope>NUCLEOTIDE SEQUENCE [LARGE SCALE GENOMIC DNA]</scope>
    <source>
        <strain evidence="17">S238N-H82</strain>
        <tissue evidence="17">Testes</tissue>
    </source>
</reference>
<dbReference type="InterPro" id="IPR032675">
    <property type="entry name" value="LRR_dom_sf"/>
</dbReference>
<comment type="similarity">
    <text evidence="2">Belongs to the Toll-like receptor family.</text>
</comment>
<feature type="region of interest" description="Disordered" evidence="14">
    <location>
        <begin position="1044"/>
        <end position="1089"/>
    </location>
</feature>
<keyword evidence="3" id="KW-0399">Innate immunity</keyword>
<keyword evidence="11" id="KW-0675">Receptor</keyword>
<evidence type="ECO:0000256" key="3">
    <source>
        <dbReference type="ARBA" id="ARBA00022588"/>
    </source>
</evidence>
<dbReference type="SUPFAM" id="SSF52058">
    <property type="entry name" value="L domain-like"/>
    <property type="match status" value="2"/>
</dbReference>
<evidence type="ECO:0000256" key="4">
    <source>
        <dbReference type="ARBA" id="ARBA00022614"/>
    </source>
</evidence>
<dbReference type="GO" id="GO:0045087">
    <property type="term" value="P:innate immune response"/>
    <property type="evidence" value="ECO:0007669"/>
    <property type="project" value="UniProtKB-KW"/>
</dbReference>
<dbReference type="Pfam" id="PF13676">
    <property type="entry name" value="TIR_2"/>
    <property type="match status" value="1"/>
</dbReference>
<dbReference type="Gene3D" id="3.80.10.10">
    <property type="entry name" value="Ribonuclease Inhibitor"/>
    <property type="match status" value="4"/>
</dbReference>
<sequence length="1143" mass="130597">MHAKVQILELHLLGGVVAVSAASSDNVNNRENLIHVWDIRQNDSFQIPEDPVPSSLDPLCKYTSRCKVPSSLDPLCKYTSRCKVWGPQVPSSLDPLCKYTSRCKVWGPQVPSSLDPLCKYTSRCKVWGPQVWLSRQVPSSLDPLCKYTSRCKVWGPQTIEIAAFAGLGNLERLDMGLSLPQNIFLKPKYALKNKLFRDLRSLNYLVVQTWTKTISKEVFTGLSNLRQLELGVENINHLPDHIFDTLISLESLKIEELGDDTSPTIRRVHSGSGFLQRRQLWAPLHNLSKLSLYHLPRVTDLYFGPVFANLSNLETVEIDSYHDYSLSVEMFRPLLLTLKHLLAACILPSYELCSIHEEPGLLTSLTHLQTLDLRLGYIPGILEVLPELRHTQIQELAFRIRMLGNGTGNITSDTLAGIKGLKYLKTLLLGIDNIDVIQTDAFAGLSHLQSLDLYGDSWGSDWGDLKIQKKAFRGLSTLTYLNLTGNLVPTLPQGVFDGLTSLTHLDLNNLETSQAQLPETLDYLDLSGNQIRTEYTRQTPCYFPLSFNFSGLKTVNHLDLSNNALTFFDFRCLPGNITALYLQDNKITGLYRFCDNGIVYLDLSNNKINRYSEQPQPCESLETLRLDNTGMDYDWKSLNFSNLQTLTASHNHIQRIETDHFPLFVQLEHLDLSHNDINAVMPFAFGGLSRLRFLELSHNDIHAVMPSTFRGLSRLSFLDLSNNQIQNIAEKTFEGLGNLTHLNLAFNGIAVIGDAFLRLYELKYLDMSGNKLAVLNQTTLGPVVNRLQTIDVADNPFLCDCNLLWFLEWANDKYDRVSNLYNPYPDFRRGYTCSRARPAQLRGRRLIDGLVQKKRSTDRKDSSERTFFDTVCSHGFQPNRLLACVLASSGIFVAMMTIFLVDYNIDRVQYYMWKLLRPKIGEVENQEPPRYTHDAFIVYSSKDAMWVDNEAIENLEPDYSLLIDERDFAVGAPIVENIADAVENSRRTVCLITRNFLKSRWIPARMLKRFRHLNAVMKRDTYLTWPGDVRKRPLFWKRLRDALGDPLPRDPEPQQQAQDPERDIPEQQVQDPERNIPEQQVQDPVENNPEPARNIVEVQIHAPMRNIRNSKMIFYYQSQTTCGLEMGMTCLSYLCRRFDLKQI</sequence>
<dbReference type="InParanoid" id="C3ZKZ6"/>
<keyword evidence="7" id="KW-0677">Repeat</keyword>
<dbReference type="GO" id="GO:0007165">
    <property type="term" value="P:signal transduction"/>
    <property type="evidence" value="ECO:0007669"/>
    <property type="project" value="InterPro"/>
</dbReference>
<keyword evidence="5" id="KW-0812">Transmembrane</keyword>
<dbReference type="eggNOG" id="KOG4641">
    <property type="taxonomic scope" value="Eukaryota"/>
</dbReference>
<feature type="compositionally biased region" description="Basic and acidic residues" evidence="14">
    <location>
        <begin position="1059"/>
        <end position="1076"/>
    </location>
</feature>
<evidence type="ECO:0000313" key="17">
    <source>
        <dbReference type="EMBL" id="EEN46678.1"/>
    </source>
</evidence>
<evidence type="ECO:0000256" key="7">
    <source>
        <dbReference type="ARBA" id="ARBA00022737"/>
    </source>
</evidence>
<comment type="subcellular location">
    <subcellularLocation>
        <location evidence="1">Membrane</location>
        <topology evidence="1">Single-pass type I membrane protein</topology>
    </subcellularLocation>
</comment>
<dbReference type="SMART" id="SM00082">
    <property type="entry name" value="LRRCT"/>
    <property type="match status" value="1"/>
</dbReference>
<keyword evidence="12" id="KW-0325">Glycoprotein</keyword>
<dbReference type="SMART" id="SM00369">
    <property type="entry name" value="LRR_TYP"/>
    <property type="match status" value="9"/>
</dbReference>